<keyword evidence="4" id="KW-1185">Reference proteome</keyword>
<dbReference type="Proteomes" id="UP000612808">
    <property type="component" value="Unassembled WGS sequence"/>
</dbReference>
<feature type="region of interest" description="Disordered" evidence="2">
    <location>
        <begin position="188"/>
        <end position="268"/>
    </location>
</feature>
<feature type="coiled-coil region" evidence="1">
    <location>
        <begin position="268"/>
        <end position="309"/>
    </location>
</feature>
<feature type="compositionally biased region" description="Basic and acidic residues" evidence="2">
    <location>
        <begin position="236"/>
        <end position="268"/>
    </location>
</feature>
<dbReference type="EMBL" id="BOMB01000029">
    <property type="protein sequence ID" value="GID14137.1"/>
    <property type="molecule type" value="Genomic_DNA"/>
</dbReference>
<sequence length="313" mass="33984">MRRGVPRPAGTRLHGHRLYVAVVDVRGAGGVGMGEHGRMTPDAVRELYRAPIEEFVATRDRLVRAARRSGDTELAGALAAARKPLLAAWLVNRLAADAPERVAALLELAERFRAAYAAGDAGQVRELSTERQRALAELVDLTGRYAEDSGRRATDAVLAQVGETLSAALVEPEIAARVRDGVVVRPERYSGLGPAMPAASPDVPGAERRLRSAGDRAEPVRKEKAAGAGRRAGAGRKAEAEAKPDRRAEAERARDEAAGKERETRQRLADLDATLTDLRDALREAMRARDRCARDHETARRALARAEQRLRNL</sequence>
<name>A0A8J3NEK2_9ACTN</name>
<dbReference type="AlphaFoldDB" id="A0A8J3NEK2"/>
<feature type="compositionally biased region" description="Basic and acidic residues" evidence="2">
    <location>
        <begin position="205"/>
        <end position="225"/>
    </location>
</feature>
<gene>
    <name evidence="3" type="ORF">Aru02nite_50260</name>
</gene>
<organism evidence="3 4">
    <name type="scientific">Actinocatenispora rupis</name>
    <dbReference type="NCBI Taxonomy" id="519421"/>
    <lineage>
        <taxon>Bacteria</taxon>
        <taxon>Bacillati</taxon>
        <taxon>Actinomycetota</taxon>
        <taxon>Actinomycetes</taxon>
        <taxon>Micromonosporales</taxon>
        <taxon>Micromonosporaceae</taxon>
        <taxon>Actinocatenispora</taxon>
    </lineage>
</organism>
<keyword evidence="1" id="KW-0175">Coiled coil</keyword>
<evidence type="ECO:0000256" key="2">
    <source>
        <dbReference type="SAM" id="MobiDB-lite"/>
    </source>
</evidence>
<proteinExistence type="predicted"/>
<comment type="caution">
    <text evidence="3">The sequence shown here is derived from an EMBL/GenBank/DDBJ whole genome shotgun (WGS) entry which is preliminary data.</text>
</comment>
<evidence type="ECO:0000313" key="4">
    <source>
        <dbReference type="Proteomes" id="UP000612808"/>
    </source>
</evidence>
<protein>
    <submittedName>
        <fullName evidence="3">Uncharacterized protein</fullName>
    </submittedName>
</protein>
<accession>A0A8J3NEK2</accession>
<evidence type="ECO:0000256" key="1">
    <source>
        <dbReference type="SAM" id="Coils"/>
    </source>
</evidence>
<evidence type="ECO:0000313" key="3">
    <source>
        <dbReference type="EMBL" id="GID14137.1"/>
    </source>
</evidence>
<reference evidence="3" key="1">
    <citation type="submission" date="2021-01" db="EMBL/GenBank/DDBJ databases">
        <title>Whole genome shotgun sequence of Actinocatenispora rupis NBRC 107355.</title>
        <authorList>
            <person name="Komaki H."/>
            <person name="Tamura T."/>
        </authorList>
    </citation>
    <scope>NUCLEOTIDE SEQUENCE</scope>
    <source>
        <strain evidence="3">NBRC 107355</strain>
    </source>
</reference>